<evidence type="ECO:0000313" key="1">
    <source>
        <dbReference type="EMBL" id="EQD46627.1"/>
    </source>
</evidence>
<dbReference type="PANTHER" id="PTHR30469:SF15">
    <property type="entry name" value="HLYD FAMILY OF SECRETION PROTEINS"/>
    <property type="match status" value="1"/>
</dbReference>
<sequence>QGSRAMEKQMQAQVQALQGELDNQAIIAPFTGILDYRVPSGAVVNAGTPIVTLAGRGAPWIEALLSPMSAMRLSRVAPVAIRFAGWSGSGRIHSIGHSARQSGLVTVYVTPPPRAPLLPGEWVQLRFAQRSVPGFVVPLRAVVMQGADAFVFVDRAGRAVRVLVTVLGTRGVRAWVTGGLRSGETVVVRGAGRL</sequence>
<reference evidence="1" key="2">
    <citation type="journal article" date="2014" name="ISME J.">
        <title>Microbial stratification in low pH oxic and suboxic macroscopic growths along an acid mine drainage.</title>
        <authorList>
            <person name="Mendez-Garcia C."/>
            <person name="Mesa V."/>
            <person name="Sprenger R.R."/>
            <person name="Richter M."/>
            <person name="Diez M.S."/>
            <person name="Solano J."/>
            <person name="Bargiela R."/>
            <person name="Golyshina O.V."/>
            <person name="Manteca A."/>
            <person name="Ramos J.L."/>
            <person name="Gallego J.R."/>
            <person name="Llorente I."/>
            <person name="Martins Dos Santos V.A."/>
            <person name="Jensen O.N."/>
            <person name="Pelaez A.I."/>
            <person name="Sanchez J."/>
            <person name="Ferrer M."/>
        </authorList>
    </citation>
    <scope>NUCLEOTIDE SEQUENCE</scope>
</reference>
<feature type="non-terminal residue" evidence="1">
    <location>
        <position position="1"/>
    </location>
</feature>
<organism evidence="1">
    <name type="scientific">mine drainage metagenome</name>
    <dbReference type="NCBI Taxonomy" id="410659"/>
    <lineage>
        <taxon>unclassified sequences</taxon>
        <taxon>metagenomes</taxon>
        <taxon>ecological metagenomes</taxon>
    </lineage>
</organism>
<dbReference type="GO" id="GO:0015562">
    <property type="term" value="F:efflux transmembrane transporter activity"/>
    <property type="evidence" value="ECO:0007669"/>
    <property type="project" value="TreeGrafter"/>
</dbReference>
<gene>
    <name evidence="1" type="ORF">B2A_08826</name>
</gene>
<name>T0ZQ60_9ZZZZ</name>
<accession>T0ZQ60</accession>
<dbReference type="Gene3D" id="2.40.50.100">
    <property type="match status" value="1"/>
</dbReference>
<dbReference type="Gene3D" id="2.40.420.20">
    <property type="match status" value="1"/>
</dbReference>
<dbReference type="GO" id="GO:1990281">
    <property type="term" value="C:efflux pump complex"/>
    <property type="evidence" value="ECO:0007669"/>
    <property type="project" value="TreeGrafter"/>
</dbReference>
<dbReference type="SUPFAM" id="SSF111369">
    <property type="entry name" value="HlyD-like secretion proteins"/>
    <property type="match status" value="1"/>
</dbReference>
<protein>
    <submittedName>
        <fullName evidence="1">Efflux transporter, RND family, MFP subunit</fullName>
    </submittedName>
</protein>
<feature type="non-terminal residue" evidence="1">
    <location>
        <position position="194"/>
    </location>
</feature>
<reference evidence="1" key="1">
    <citation type="submission" date="2013-08" db="EMBL/GenBank/DDBJ databases">
        <authorList>
            <person name="Mendez C."/>
            <person name="Richter M."/>
            <person name="Ferrer M."/>
            <person name="Sanchez J."/>
        </authorList>
    </citation>
    <scope>NUCLEOTIDE SEQUENCE</scope>
</reference>
<dbReference type="PANTHER" id="PTHR30469">
    <property type="entry name" value="MULTIDRUG RESISTANCE PROTEIN MDTA"/>
    <property type="match status" value="1"/>
</dbReference>
<comment type="caution">
    <text evidence="1">The sequence shown here is derived from an EMBL/GenBank/DDBJ whole genome shotgun (WGS) entry which is preliminary data.</text>
</comment>
<dbReference type="EMBL" id="AUZZ01006365">
    <property type="protein sequence ID" value="EQD46627.1"/>
    <property type="molecule type" value="Genomic_DNA"/>
</dbReference>
<dbReference type="AlphaFoldDB" id="T0ZQ60"/>
<proteinExistence type="predicted"/>